<dbReference type="PROSITE" id="PS50234">
    <property type="entry name" value="VWFA"/>
    <property type="match status" value="1"/>
</dbReference>
<sequence>MAKLKNFATQSARPLPVVILADTSGSMSVDGKIESLNLALKEMLATFKNESRLRVEIQVAIITFGSSANIFQPLTPAHTLPEWQDFSAAGSTPLGGACHLAQELIEDKSQIFSRAYKPVIILLSDGQPTDDYEQSFQNLINSERAKKATRLAMAIGNDADIQLLADFNNDIEASVFEAHQARDIQRFFRAVTMSVCARSTSQNPDEIVPFIIPDDDNDEFPF</sequence>
<comment type="caution">
    <text evidence="2">The sequence shown here is derived from an EMBL/GenBank/DDBJ whole genome shotgun (WGS) entry which is preliminary data.</text>
</comment>
<proteinExistence type="predicted"/>
<dbReference type="Proteomes" id="UP000269923">
    <property type="component" value="Unassembled WGS sequence"/>
</dbReference>
<dbReference type="SUPFAM" id="SSF53300">
    <property type="entry name" value="vWA-like"/>
    <property type="match status" value="1"/>
</dbReference>
<dbReference type="OrthoDB" id="9806395at2"/>
<organism evidence="2 3">
    <name type="scientific">Conchiformibius steedae</name>
    <dbReference type="NCBI Taxonomy" id="153493"/>
    <lineage>
        <taxon>Bacteria</taxon>
        <taxon>Pseudomonadati</taxon>
        <taxon>Pseudomonadota</taxon>
        <taxon>Betaproteobacteria</taxon>
        <taxon>Neisseriales</taxon>
        <taxon>Neisseriaceae</taxon>
        <taxon>Conchiformibius</taxon>
    </lineage>
</organism>
<dbReference type="Gene3D" id="3.40.50.410">
    <property type="entry name" value="von Willebrand factor, type A domain"/>
    <property type="match status" value="1"/>
</dbReference>
<reference evidence="2 3" key="1">
    <citation type="submission" date="2018-11" db="EMBL/GenBank/DDBJ databases">
        <title>Genomes From Bacteria Associated with the Canine Oral Cavity: a Test Case for Automated Genome-Based Taxonomic Assignment.</title>
        <authorList>
            <person name="Coil D.A."/>
            <person name="Jospin G."/>
            <person name="Darling A.E."/>
            <person name="Wallis C."/>
            <person name="Davis I.J."/>
            <person name="Harris S."/>
            <person name="Eisen J.A."/>
            <person name="Holcombe L.J."/>
            <person name="O'Flynn C."/>
        </authorList>
    </citation>
    <scope>NUCLEOTIDE SEQUENCE [LARGE SCALE GENOMIC DNA]</scope>
    <source>
        <strain evidence="2 3">COT-280</strain>
    </source>
</reference>
<feature type="domain" description="VWFA" evidence="1">
    <location>
        <begin position="16"/>
        <end position="191"/>
    </location>
</feature>
<dbReference type="RefSeq" id="WP_124794843.1">
    <property type="nucleotide sequence ID" value="NZ_RQYC01000007.1"/>
</dbReference>
<protein>
    <submittedName>
        <fullName evidence="2">VWA domain-containing protein</fullName>
    </submittedName>
</protein>
<dbReference type="EMBL" id="RQYC01000007">
    <property type="protein sequence ID" value="RRD90234.1"/>
    <property type="molecule type" value="Genomic_DNA"/>
</dbReference>
<keyword evidence="3" id="KW-1185">Reference proteome</keyword>
<evidence type="ECO:0000313" key="3">
    <source>
        <dbReference type="Proteomes" id="UP000269923"/>
    </source>
</evidence>
<dbReference type="AlphaFoldDB" id="A0A3P2A4A4"/>
<accession>A0A3P2A4A4</accession>
<evidence type="ECO:0000313" key="2">
    <source>
        <dbReference type="EMBL" id="RRD90234.1"/>
    </source>
</evidence>
<dbReference type="InterPro" id="IPR002035">
    <property type="entry name" value="VWF_A"/>
</dbReference>
<name>A0A3P2A4A4_9NEIS</name>
<dbReference type="InterPro" id="IPR036465">
    <property type="entry name" value="vWFA_dom_sf"/>
</dbReference>
<gene>
    <name evidence="2" type="ORF">EII21_06285</name>
</gene>
<dbReference type="SMART" id="SM00327">
    <property type="entry name" value="VWA"/>
    <property type="match status" value="1"/>
</dbReference>
<dbReference type="Pfam" id="PF00092">
    <property type="entry name" value="VWA"/>
    <property type="match status" value="1"/>
</dbReference>
<evidence type="ECO:0000259" key="1">
    <source>
        <dbReference type="PROSITE" id="PS50234"/>
    </source>
</evidence>